<reference evidence="2" key="1">
    <citation type="journal article" date="2019" name="bioRxiv">
        <title>The Genome of the Zebra Mussel, Dreissena polymorpha: A Resource for Invasive Species Research.</title>
        <authorList>
            <person name="McCartney M.A."/>
            <person name="Auch B."/>
            <person name="Kono T."/>
            <person name="Mallez S."/>
            <person name="Zhang Y."/>
            <person name="Obille A."/>
            <person name="Becker A."/>
            <person name="Abrahante J.E."/>
            <person name="Garbe J."/>
            <person name="Badalamenti J.P."/>
            <person name="Herman A."/>
            <person name="Mangelson H."/>
            <person name="Liachko I."/>
            <person name="Sullivan S."/>
            <person name="Sone E.D."/>
            <person name="Koren S."/>
            <person name="Silverstein K.A.T."/>
            <person name="Beckman K.B."/>
            <person name="Gohl D.M."/>
        </authorList>
    </citation>
    <scope>NUCLEOTIDE SEQUENCE</scope>
    <source>
        <strain evidence="2">Duluth1</strain>
        <tissue evidence="2">Whole animal</tissue>
    </source>
</reference>
<evidence type="ECO:0000313" key="2">
    <source>
        <dbReference type="EMBL" id="KAH3783546.1"/>
    </source>
</evidence>
<accession>A0A9D4IPP9</accession>
<feature type="compositionally biased region" description="Basic and acidic residues" evidence="1">
    <location>
        <begin position="72"/>
        <end position="84"/>
    </location>
</feature>
<reference evidence="2" key="2">
    <citation type="submission" date="2020-11" db="EMBL/GenBank/DDBJ databases">
        <authorList>
            <person name="McCartney M.A."/>
            <person name="Auch B."/>
            <person name="Kono T."/>
            <person name="Mallez S."/>
            <person name="Becker A."/>
            <person name="Gohl D.M."/>
            <person name="Silverstein K.A.T."/>
            <person name="Koren S."/>
            <person name="Bechman K.B."/>
            <person name="Herman A."/>
            <person name="Abrahante J.E."/>
            <person name="Garbe J."/>
        </authorList>
    </citation>
    <scope>NUCLEOTIDE SEQUENCE</scope>
    <source>
        <strain evidence="2">Duluth1</strain>
        <tissue evidence="2">Whole animal</tissue>
    </source>
</reference>
<evidence type="ECO:0000256" key="1">
    <source>
        <dbReference type="SAM" id="MobiDB-lite"/>
    </source>
</evidence>
<evidence type="ECO:0000313" key="3">
    <source>
        <dbReference type="Proteomes" id="UP000828390"/>
    </source>
</evidence>
<proteinExistence type="predicted"/>
<feature type="region of interest" description="Disordered" evidence="1">
    <location>
        <begin position="64"/>
        <end position="102"/>
    </location>
</feature>
<gene>
    <name evidence="2" type="ORF">DPMN_161486</name>
</gene>
<keyword evidence="3" id="KW-1185">Reference proteome</keyword>
<comment type="caution">
    <text evidence="2">The sequence shown here is derived from an EMBL/GenBank/DDBJ whole genome shotgun (WGS) entry which is preliminary data.</text>
</comment>
<organism evidence="2 3">
    <name type="scientific">Dreissena polymorpha</name>
    <name type="common">Zebra mussel</name>
    <name type="synonym">Mytilus polymorpha</name>
    <dbReference type="NCBI Taxonomy" id="45954"/>
    <lineage>
        <taxon>Eukaryota</taxon>
        <taxon>Metazoa</taxon>
        <taxon>Spiralia</taxon>
        <taxon>Lophotrochozoa</taxon>
        <taxon>Mollusca</taxon>
        <taxon>Bivalvia</taxon>
        <taxon>Autobranchia</taxon>
        <taxon>Heteroconchia</taxon>
        <taxon>Euheterodonta</taxon>
        <taxon>Imparidentia</taxon>
        <taxon>Neoheterodontei</taxon>
        <taxon>Myida</taxon>
        <taxon>Dreissenoidea</taxon>
        <taxon>Dreissenidae</taxon>
        <taxon>Dreissena</taxon>
    </lineage>
</organism>
<dbReference type="EMBL" id="JAIWYP010000008">
    <property type="protein sequence ID" value="KAH3783546.1"/>
    <property type="molecule type" value="Genomic_DNA"/>
</dbReference>
<dbReference type="AlphaFoldDB" id="A0A9D4IPP9"/>
<protein>
    <submittedName>
        <fullName evidence="2">Uncharacterized protein</fullName>
    </submittedName>
</protein>
<feature type="compositionally biased region" description="Polar residues" evidence="1">
    <location>
        <begin position="89"/>
        <end position="102"/>
    </location>
</feature>
<name>A0A9D4IPP9_DREPO</name>
<sequence>MVYPNTTKNFTDTLARDHFIEAIDDQTLGMKLREAKPITLSEAIQIATLFEAYKTAENRRKKSIHVSAGRTESSHFKNHSEPIAKHNNSKWTFNNDDAKSGNETVTQLTKTLEKMADAFEKL</sequence>
<dbReference type="Proteomes" id="UP000828390">
    <property type="component" value="Unassembled WGS sequence"/>
</dbReference>